<feature type="region of interest" description="Disordered" evidence="1">
    <location>
        <begin position="1"/>
        <end position="112"/>
    </location>
</feature>
<feature type="compositionally biased region" description="Low complexity" evidence="1">
    <location>
        <begin position="57"/>
        <end position="71"/>
    </location>
</feature>
<organism evidence="2 3">
    <name type="scientific">Pythium oligandrum</name>
    <name type="common">Mycoparasitic fungus</name>
    <dbReference type="NCBI Taxonomy" id="41045"/>
    <lineage>
        <taxon>Eukaryota</taxon>
        <taxon>Sar</taxon>
        <taxon>Stramenopiles</taxon>
        <taxon>Oomycota</taxon>
        <taxon>Peronosporomycetes</taxon>
        <taxon>Pythiales</taxon>
        <taxon>Pythiaceae</taxon>
        <taxon>Pythium</taxon>
    </lineage>
</organism>
<evidence type="ECO:0000256" key="1">
    <source>
        <dbReference type="SAM" id="MobiDB-lite"/>
    </source>
</evidence>
<dbReference type="Proteomes" id="UP000794436">
    <property type="component" value="Unassembled WGS sequence"/>
</dbReference>
<sequence length="112" mass="12264">MHHRIYSATKKHENTGATNKAALSAPSSHSLPVLHSKAQVFNTHQAPLQATNPVSTMGKKQQNKQQQQEQKPMPEKKGQAQQQQQQKQAAPAPAKEAPVQQEKKGGKKSGKK</sequence>
<feature type="compositionally biased region" description="Low complexity" evidence="1">
    <location>
        <begin position="79"/>
        <end position="100"/>
    </location>
</feature>
<dbReference type="EMBL" id="SPLM01000072">
    <property type="protein sequence ID" value="TMW63701.1"/>
    <property type="molecule type" value="Genomic_DNA"/>
</dbReference>
<proteinExistence type="predicted"/>
<protein>
    <submittedName>
        <fullName evidence="2">Uncharacterized protein</fullName>
    </submittedName>
</protein>
<evidence type="ECO:0000313" key="3">
    <source>
        <dbReference type="Proteomes" id="UP000794436"/>
    </source>
</evidence>
<evidence type="ECO:0000313" key="2">
    <source>
        <dbReference type="EMBL" id="TMW63701.1"/>
    </source>
</evidence>
<comment type="caution">
    <text evidence="2">The sequence shown here is derived from an EMBL/GenBank/DDBJ whole genome shotgun (WGS) entry which is preliminary data.</text>
</comment>
<name>A0A8K1CJ57_PYTOL</name>
<feature type="compositionally biased region" description="Polar residues" evidence="1">
    <location>
        <begin position="39"/>
        <end position="55"/>
    </location>
</feature>
<accession>A0A8K1CJ57</accession>
<feature type="compositionally biased region" description="Low complexity" evidence="1">
    <location>
        <begin position="21"/>
        <end position="36"/>
    </location>
</feature>
<gene>
    <name evidence="2" type="ORF">Poli38472_002642</name>
</gene>
<reference evidence="2" key="1">
    <citation type="submission" date="2019-03" db="EMBL/GenBank/DDBJ databases">
        <title>Long read genome sequence of the mycoparasitic Pythium oligandrum ATCC 38472 isolated from sugarbeet rhizosphere.</title>
        <authorList>
            <person name="Gaulin E."/>
        </authorList>
    </citation>
    <scope>NUCLEOTIDE SEQUENCE</scope>
    <source>
        <strain evidence="2">ATCC 38472_TT</strain>
    </source>
</reference>
<keyword evidence="3" id="KW-1185">Reference proteome</keyword>
<dbReference type="AlphaFoldDB" id="A0A8K1CJ57"/>